<gene>
    <name evidence="2" type="ORF">A3C90_03835</name>
</gene>
<evidence type="ECO:0008006" key="4">
    <source>
        <dbReference type="Google" id="ProtNLM"/>
    </source>
</evidence>
<keyword evidence="1" id="KW-0812">Transmembrane</keyword>
<accession>A0A1F6MP80</accession>
<feature type="transmembrane region" description="Helical" evidence="1">
    <location>
        <begin position="139"/>
        <end position="161"/>
    </location>
</feature>
<evidence type="ECO:0000256" key="1">
    <source>
        <dbReference type="SAM" id="Phobius"/>
    </source>
</evidence>
<organism evidence="2 3">
    <name type="scientific">Candidatus Magasanikbacteria bacterium RIFCSPHIGHO2_02_FULL_51_14</name>
    <dbReference type="NCBI Taxonomy" id="1798683"/>
    <lineage>
        <taxon>Bacteria</taxon>
        <taxon>Candidatus Magasanikiibacteriota</taxon>
    </lineage>
</organism>
<feature type="transmembrane region" description="Helical" evidence="1">
    <location>
        <begin position="85"/>
        <end position="102"/>
    </location>
</feature>
<reference evidence="2 3" key="1">
    <citation type="journal article" date="2016" name="Nat. Commun.">
        <title>Thousands of microbial genomes shed light on interconnected biogeochemical processes in an aquifer system.</title>
        <authorList>
            <person name="Anantharaman K."/>
            <person name="Brown C.T."/>
            <person name="Hug L.A."/>
            <person name="Sharon I."/>
            <person name="Castelle C.J."/>
            <person name="Probst A.J."/>
            <person name="Thomas B.C."/>
            <person name="Singh A."/>
            <person name="Wilkins M.J."/>
            <person name="Karaoz U."/>
            <person name="Brodie E.L."/>
            <person name="Williams K.H."/>
            <person name="Hubbard S.S."/>
            <person name="Banfield J.F."/>
        </authorList>
    </citation>
    <scope>NUCLEOTIDE SEQUENCE [LARGE SCALE GENOMIC DNA]</scope>
</reference>
<dbReference type="Proteomes" id="UP000177457">
    <property type="component" value="Unassembled WGS sequence"/>
</dbReference>
<protein>
    <recommendedName>
        <fullName evidence="4">DUF2269 family protein</fullName>
    </recommendedName>
</protein>
<keyword evidence="1" id="KW-0472">Membrane</keyword>
<dbReference type="AlphaFoldDB" id="A0A1F6MP80"/>
<name>A0A1F6MP80_9BACT</name>
<feature type="transmembrane region" description="Helical" evidence="1">
    <location>
        <begin position="51"/>
        <end position="73"/>
    </location>
</feature>
<proteinExistence type="predicted"/>
<feature type="transmembrane region" description="Helical" evidence="1">
    <location>
        <begin position="114"/>
        <end position="133"/>
    </location>
</feature>
<comment type="caution">
    <text evidence="2">The sequence shown here is derived from an EMBL/GenBank/DDBJ whole genome shotgun (WGS) entry which is preliminary data.</text>
</comment>
<sequence length="169" mass="18672">MTWRIFLVITHIIGTVLGAGGATFLEIFYLKALKDGVIDPYESSTLKTLIYVLRVGMAIVVLSGFGFFLQLRLTGRAELLYEPRLWAKMIIVVILVLGVVAWQAKRVPKNMAGWFGGAISLTSWYAALILGAWRGLEASLLEIMTVYVAVIIVVAIVFAGIRKLLKIKT</sequence>
<dbReference type="EMBL" id="MFQE01000026">
    <property type="protein sequence ID" value="OGH73446.1"/>
    <property type="molecule type" value="Genomic_DNA"/>
</dbReference>
<evidence type="ECO:0000313" key="2">
    <source>
        <dbReference type="EMBL" id="OGH73446.1"/>
    </source>
</evidence>
<evidence type="ECO:0000313" key="3">
    <source>
        <dbReference type="Proteomes" id="UP000177457"/>
    </source>
</evidence>
<feature type="transmembrane region" description="Helical" evidence="1">
    <location>
        <begin position="6"/>
        <end position="30"/>
    </location>
</feature>
<keyword evidence="1" id="KW-1133">Transmembrane helix</keyword>